<keyword evidence="7" id="KW-1185">Reference proteome</keyword>
<evidence type="ECO:0000313" key="6">
    <source>
        <dbReference type="EMBL" id="KAF4630217.1"/>
    </source>
</evidence>
<dbReference type="PROSITE" id="PS50297">
    <property type="entry name" value="ANK_REP_REGION"/>
    <property type="match status" value="1"/>
</dbReference>
<dbReference type="Gene3D" id="1.25.40.20">
    <property type="entry name" value="Ankyrin repeat-containing domain"/>
    <property type="match status" value="1"/>
</dbReference>
<evidence type="ECO:0000313" key="7">
    <source>
        <dbReference type="Proteomes" id="UP000566819"/>
    </source>
</evidence>
<dbReference type="SUPFAM" id="SSF48403">
    <property type="entry name" value="Ankyrin repeat"/>
    <property type="match status" value="1"/>
</dbReference>
<dbReference type="EMBL" id="JAAMPI010000575">
    <property type="protein sequence ID" value="KAF4630217.1"/>
    <property type="molecule type" value="Genomic_DNA"/>
</dbReference>
<feature type="region of interest" description="Disordered" evidence="4">
    <location>
        <begin position="270"/>
        <end position="293"/>
    </location>
</feature>
<feature type="domain" description="Azaphilone pigments biosynthesis cluster protein L N-terminal" evidence="5">
    <location>
        <begin position="37"/>
        <end position="210"/>
    </location>
</feature>
<dbReference type="AlphaFoldDB" id="A0A8H4RL51"/>
<feature type="compositionally biased region" description="Acidic residues" evidence="4">
    <location>
        <begin position="284"/>
        <end position="293"/>
    </location>
</feature>
<dbReference type="SMART" id="SM00248">
    <property type="entry name" value="ANK"/>
    <property type="match status" value="3"/>
</dbReference>
<dbReference type="InterPro" id="IPR050745">
    <property type="entry name" value="Multifunctional_regulatory"/>
</dbReference>
<name>A0A8H4RL51_9HELO</name>
<reference evidence="6 7" key="1">
    <citation type="submission" date="2020-03" db="EMBL/GenBank/DDBJ databases">
        <title>Draft Genome Sequence of Cudoniella acicularis.</title>
        <authorList>
            <person name="Buettner E."/>
            <person name="Kellner H."/>
        </authorList>
    </citation>
    <scope>NUCLEOTIDE SEQUENCE [LARGE SCALE GENOMIC DNA]</scope>
    <source>
        <strain evidence="6 7">DSM 108380</strain>
    </source>
</reference>
<sequence>MREVRSPLLKLSYQVLRSFASREICFFTGARFTNGIEALGGAASVIAVITITCQSTQIIYQTFQGIKDGLNDVRQLLLAVEELDQILRQLSSYLGEPENQGRGYDEMDSSIRDCATTLGEMTTKLARLHPIGEKPLVRAWRAVKTFLQQELEGMRKVMQHHAQMIGLQMNVIEMGAIKRLTSLVTQASQNLDSKLNSMSNDLRHSSQREGVTDNILNGLIGEVNSLSSISRSQFEILKSLLENIQPQKISESDNRRRIFPEIAAGRAISPLKIPANQDSKGDQTESDSDSEVPECIERLSRLANKATKTVSSPEAQEIIEDMEKLLEIPSREFVGPNLRDIDKKRKRDEPNDEILELQRDWQYGLMGLVEDGKASLTDRDPLGRSLLSFSVNTYQLDTCRFLIEHGADVNSYETALYVGDDVDEDTIKFYDEINPEDCSAFHRCIQILLENSADPIHPSFQTDEYTGSAVEDACVVSPYMDVLKILLNYANHFVHINQELPKNGNTLLLASAATGNYDNIDIVSFLLDHGANTQHKDIKGNSCLHIVFLRYQPHPRKLWWARRALQLMLAAGADPYAYNYNGDTVTEGVGEGHETWEFWEEVVGSCGLSMFDLLDRDSPSYRKATCVDDEESQQLRKRRRDGMVEVDSEFE</sequence>
<dbReference type="InterPro" id="IPR036770">
    <property type="entry name" value="Ankyrin_rpt-contain_sf"/>
</dbReference>
<feature type="repeat" description="ANK" evidence="3">
    <location>
        <begin position="382"/>
        <end position="414"/>
    </location>
</feature>
<evidence type="ECO:0000256" key="2">
    <source>
        <dbReference type="ARBA" id="ARBA00023043"/>
    </source>
</evidence>
<evidence type="ECO:0000256" key="1">
    <source>
        <dbReference type="ARBA" id="ARBA00022737"/>
    </source>
</evidence>
<keyword evidence="1" id="KW-0677">Repeat</keyword>
<feature type="repeat" description="ANK" evidence="3">
    <location>
        <begin position="503"/>
        <end position="538"/>
    </location>
</feature>
<comment type="caution">
    <text evidence="6">The sequence shown here is derived from an EMBL/GenBank/DDBJ whole genome shotgun (WGS) entry which is preliminary data.</text>
</comment>
<gene>
    <name evidence="6" type="ORF">G7Y89_g7925</name>
</gene>
<dbReference type="OrthoDB" id="539213at2759"/>
<protein>
    <recommendedName>
        <fullName evidence="5">Azaphilone pigments biosynthesis cluster protein L N-terminal domain-containing protein</fullName>
    </recommendedName>
</protein>
<dbReference type="PANTHER" id="PTHR24189">
    <property type="entry name" value="MYOTROPHIN"/>
    <property type="match status" value="1"/>
</dbReference>
<dbReference type="Pfam" id="PF00023">
    <property type="entry name" value="Ank"/>
    <property type="match status" value="1"/>
</dbReference>
<dbReference type="InterPro" id="IPR031348">
    <property type="entry name" value="PigL_N"/>
</dbReference>
<dbReference type="Pfam" id="PF17111">
    <property type="entry name" value="PigL_N"/>
    <property type="match status" value="1"/>
</dbReference>
<organism evidence="6 7">
    <name type="scientific">Cudoniella acicularis</name>
    <dbReference type="NCBI Taxonomy" id="354080"/>
    <lineage>
        <taxon>Eukaryota</taxon>
        <taxon>Fungi</taxon>
        <taxon>Dikarya</taxon>
        <taxon>Ascomycota</taxon>
        <taxon>Pezizomycotina</taxon>
        <taxon>Leotiomycetes</taxon>
        <taxon>Helotiales</taxon>
        <taxon>Tricladiaceae</taxon>
        <taxon>Cudoniella</taxon>
    </lineage>
</organism>
<keyword evidence="2 3" id="KW-0040">ANK repeat</keyword>
<dbReference type="InterPro" id="IPR002110">
    <property type="entry name" value="Ankyrin_rpt"/>
</dbReference>
<evidence type="ECO:0000256" key="4">
    <source>
        <dbReference type="SAM" id="MobiDB-lite"/>
    </source>
</evidence>
<proteinExistence type="predicted"/>
<feature type="region of interest" description="Disordered" evidence="4">
    <location>
        <begin position="632"/>
        <end position="651"/>
    </location>
</feature>
<accession>A0A8H4RL51</accession>
<evidence type="ECO:0000259" key="5">
    <source>
        <dbReference type="Pfam" id="PF17111"/>
    </source>
</evidence>
<dbReference type="Proteomes" id="UP000566819">
    <property type="component" value="Unassembled WGS sequence"/>
</dbReference>
<evidence type="ECO:0000256" key="3">
    <source>
        <dbReference type="PROSITE-ProRule" id="PRU00023"/>
    </source>
</evidence>
<dbReference type="PROSITE" id="PS50088">
    <property type="entry name" value="ANK_REPEAT"/>
    <property type="match status" value="2"/>
</dbReference>